<protein>
    <submittedName>
        <fullName evidence="4">MlaD family protein</fullName>
    </submittedName>
</protein>
<proteinExistence type="predicted"/>
<evidence type="ECO:0000313" key="5">
    <source>
        <dbReference type="Proteomes" id="UP001597083"/>
    </source>
</evidence>
<reference evidence="5" key="1">
    <citation type="journal article" date="2019" name="Int. J. Syst. Evol. Microbiol.">
        <title>The Global Catalogue of Microorganisms (GCM) 10K type strain sequencing project: providing services to taxonomists for standard genome sequencing and annotation.</title>
        <authorList>
            <consortium name="The Broad Institute Genomics Platform"/>
            <consortium name="The Broad Institute Genome Sequencing Center for Infectious Disease"/>
            <person name="Wu L."/>
            <person name="Ma J."/>
        </authorList>
    </citation>
    <scope>NUCLEOTIDE SEQUENCE [LARGE SCALE GENOMIC DNA]</scope>
    <source>
        <strain evidence="5">JCM 31696</strain>
    </source>
</reference>
<dbReference type="Pfam" id="PF02470">
    <property type="entry name" value="MlaD"/>
    <property type="match status" value="1"/>
</dbReference>
<dbReference type="InterPro" id="IPR003399">
    <property type="entry name" value="Mce/MlaD"/>
</dbReference>
<dbReference type="InterPro" id="IPR024516">
    <property type="entry name" value="Mce_C"/>
</dbReference>
<feature type="domain" description="Mce/MlaD" evidence="2">
    <location>
        <begin position="1"/>
        <end position="55"/>
    </location>
</feature>
<evidence type="ECO:0000259" key="2">
    <source>
        <dbReference type="Pfam" id="PF02470"/>
    </source>
</evidence>
<dbReference type="Pfam" id="PF11887">
    <property type="entry name" value="Mce4_CUP1"/>
    <property type="match status" value="1"/>
</dbReference>
<sequence length="258" mass="28404">MAGLHAGEVTAVEPRFRQGLVRVTWKVDSEVELGRSTRAEVRVENVLGGRYLRLSGPVSSPYLADVPEDRRNIPLERTSTPSTINDVLNEGTRTITRLDTRSIDRILGELGKLNEEDRGRLGRALRNLSELSETVNGSSEQLDKLLKNGDKVLNLARTKERQLDQLLTNIQLMLDELEKRRDELSAFVGGTGNTVASMSRLIDQQQKQLTTVISDLRSTLGTLRPTTGDFNELLAWAGPTLSGLAGTGGYGPWLEVVA</sequence>
<evidence type="ECO:0000259" key="3">
    <source>
        <dbReference type="Pfam" id="PF11887"/>
    </source>
</evidence>
<dbReference type="Proteomes" id="UP001597083">
    <property type="component" value="Unassembled WGS sequence"/>
</dbReference>
<dbReference type="EMBL" id="JBHTIR010000139">
    <property type="protein sequence ID" value="MFD0850820.1"/>
    <property type="molecule type" value="Genomic_DNA"/>
</dbReference>
<feature type="coiled-coil region" evidence="1">
    <location>
        <begin position="128"/>
        <end position="183"/>
    </location>
</feature>
<dbReference type="PANTHER" id="PTHR33371">
    <property type="entry name" value="INTERMEMBRANE PHOSPHOLIPID TRANSPORT SYSTEM BINDING PROTEIN MLAD-RELATED"/>
    <property type="match status" value="1"/>
</dbReference>
<feature type="non-terminal residue" evidence="4">
    <location>
        <position position="258"/>
    </location>
</feature>
<evidence type="ECO:0000313" key="4">
    <source>
        <dbReference type="EMBL" id="MFD0850820.1"/>
    </source>
</evidence>
<keyword evidence="1" id="KW-0175">Coiled coil</keyword>
<dbReference type="InterPro" id="IPR052336">
    <property type="entry name" value="MlaD_Phospholipid_Transporter"/>
</dbReference>
<keyword evidence="5" id="KW-1185">Reference proteome</keyword>
<gene>
    <name evidence="4" type="ORF">ACFQ07_01100</name>
</gene>
<dbReference type="PANTHER" id="PTHR33371:SF18">
    <property type="entry name" value="MCE-FAMILY PROTEIN MCE3C"/>
    <property type="match status" value="1"/>
</dbReference>
<feature type="domain" description="Mammalian cell entry C-terminal" evidence="3">
    <location>
        <begin position="72"/>
        <end position="234"/>
    </location>
</feature>
<comment type="caution">
    <text evidence="4">The sequence shown here is derived from an EMBL/GenBank/DDBJ whole genome shotgun (WGS) entry which is preliminary data.</text>
</comment>
<organism evidence="4 5">
    <name type="scientific">Actinomadura adrarensis</name>
    <dbReference type="NCBI Taxonomy" id="1819600"/>
    <lineage>
        <taxon>Bacteria</taxon>
        <taxon>Bacillati</taxon>
        <taxon>Actinomycetota</taxon>
        <taxon>Actinomycetes</taxon>
        <taxon>Streptosporangiales</taxon>
        <taxon>Thermomonosporaceae</taxon>
        <taxon>Actinomadura</taxon>
    </lineage>
</organism>
<evidence type="ECO:0000256" key="1">
    <source>
        <dbReference type="SAM" id="Coils"/>
    </source>
</evidence>
<accession>A0ABW3C8Q1</accession>
<name>A0ABW3C8Q1_9ACTN</name>